<protein>
    <recommendedName>
        <fullName evidence="5">HTH araC/xylS-type domain-containing protein</fullName>
    </recommendedName>
</protein>
<dbReference type="Gene3D" id="1.10.10.60">
    <property type="entry name" value="Homeodomain-like"/>
    <property type="match status" value="2"/>
</dbReference>
<gene>
    <name evidence="6" type="ORF">DQG23_38840</name>
</gene>
<dbReference type="Proteomes" id="UP000250369">
    <property type="component" value="Unassembled WGS sequence"/>
</dbReference>
<keyword evidence="1" id="KW-0805">Transcription regulation</keyword>
<comment type="caution">
    <text evidence="6">The sequence shown here is derived from an EMBL/GenBank/DDBJ whole genome shotgun (WGS) entry which is preliminary data.</text>
</comment>
<dbReference type="PANTHER" id="PTHR43280">
    <property type="entry name" value="ARAC-FAMILY TRANSCRIPTIONAL REGULATOR"/>
    <property type="match status" value="1"/>
</dbReference>
<dbReference type="InterPro" id="IPR009057">
    <property type="entry name" value="Homeodomain-like_sf"/>
</dbReference>
<dbReference type="InterPro" id="IPR018062">
    <property type="entry name" value="HTH_AraC-typ_CS"/>
</dbReference>
<dbReference type="SUPFAM" id="SSF46689">
    <property type="entry name" value="Homeodomain-like"/>
    <property type="match status" value="2"/>
</dbReference>
<reference evidence="6 7" key="1">
    <citation type="journal article" date="2009" name="Int. J. Syst. Evol. Microbiol.">
        <title>Paenibacillus contaminans sp. nov., isolated from a contaminated laboratory plate.</title>
        <authorList>
            <person name="Chou J.H."/>
            <person name="Lee J.H."/>
            <person name="Lin M.C."/>
            <person name="Chang P.S."/>
            <person name="Arun A.B."/>
            <person name="Young C.C."/>
            <person name="Chen W.M."/>
        </authorList>
    </citation>
    <scope>NUCLEOTIDE SEQUENCE [LARGE SCALE GENOMIC DNA]</scope>
    <source>
        <strain evidence="6 7">CKOBP-6</strain>
    </source>
</reference>
<evidence type="ECO:0000256" key="2">
    <source>
        <dbReference type="ARBA" id="ARBA00023125"/>
    </source>
</evidence>
<dbReference type="GO" id="GO:0043565">
    <property type="term" value="F:sequence-specific DNA binding"/>
    <property type="evidence" value="ECO:0007669"/>
    <property type="project" value="InterPro"/>
</dbReference>
<keyword evidence="7" id="KW-1185">Reference proteome</keyword>
<keyword evidence="4" id="KW-0812">Transmembrane</keyword>
<evidence type="ECO:0000313" key="7">
    <source>
        <dbReference type="Proteomes" id="UP000250369"/>
    </source>
</evidence>
<dbReference type="RefSeq" id="WP_113036426.1">
    <property type="nucleotide sequence ID" value="NZ_QMFB01000047.1"/>
</dbReference>
<evidence type="ECO:0000256" key="3">
    <source>
        <dbReference type="ARBA" id="ARBA00023163"/>
    </source>
</evidence>
<dbReference type="InterPro" id="IPR018060">
    <property type="entry name" value="HTH_AraC"/>
</dbReference>
<keyword evidence="3" id="KW-0804">Transcription</keyword>
<dbReference type="GO" id="GO:0003700">
    <property type="term" value="F:DNA-binding transcription factor activity"/>
    <property type="evidence" value="ECO:0007669"/>
    <property type="project" value="InterPro"/>
</dbReference>
<evidence type="ECO:0000256" key="1">
    <source>
        <dbReference type="ARBA" id="ARBA00023015"/>
    </source>
</evidence>
<dbReference type="PROSITE" id="PS00041">
    <property type="entry name" value="HTH_ARAC_FAMILY_1"/>
    <property type="match status" value="1"/>
</dbReference>
<evidence type="ECO:0000259" key="5">
    <source>
        <dbReference type="PROSITE" id="PS01124"/>
    </source>
</evidence>
<dbReference type="OrthoDB" id="145012at2"/>
<dbReference type="SMART" id="SM00342">
    <property type="entry name" value="HTH_ARAC"/>
    <property type="match status" value="1"/>
</dbReference>
<evidence type="ECO:0000313" key="6">
    <source>
        <dbReference type="EMBL" id="RAV09736.1"/>
    </source>
</evidence>
<dbReference type="PRINTS" id="PR00032">
    <property type="entry name" value="HTHARAC"/>
</dbReference>
<dbReference type="InterPro" id="IPR020449">
    <property type="entry name" value="Tscrpt_reg_AraC-type_HTH"/>
</dbReference>
<sequence>MPHKKTQRWTVLFNRNQYRKMLVLYSAFAIFVIGIITLILISYFNKTLSKEINISNKRFLTQVQIAADTRLANLQSFIFERFVSINRENSINTFLSGSATFDPAMIVDLYGIVSDYAQHNNFIDSIYIYRISDDTLISSREGVVFNASDPDNYNQRYIKVDPIQKVMASNDNVYWNSPRENSKVWSDRPVLTLAYSLPLYKSAAEKTGAVIVNIDEQRFLEAINQYTRMDYDLGIINQAGDILAHSDKNALNGTAHDLPFMNEMAERKEGFTTVQLDGHMQGVSWISSTIHNWKYISVTPIEALNKQLSVAKQFAVAILIAVVLFTLAGLRIITKNVHKPIRQLMNTAAGKFNLSYDNMNEITFIDKVITSLSSKMEEMEGTIQHNQPVIRHKMLFDLLINGDYGGTEEEIREKLKVAGVEWKHDGFLIMATEIQPKELVGLSPKQREFVIFTLMEAIDGYFTGESSCRSISVSQNRIVSVVNFDSSEKILREPHLLLELCNEHAGLKCNMAISEHTPQISGLQHMYKQTDHYLQYGFICGYGRLFTPDLVRQQENGGKYMEPDVFDELLSHLKTSKKTQLTNQLTYIFNFLQEEKVSYMYVQNILMQVLTIFSHAVQERRIEDSELDKHTMLAKLREMESLEDCRQWFLSLAARYTEWMSARVSSIDEQFVANISQYIVDNIDKDISLNSVAEQFHITANYLSKIFKESTGVNFSSFVTGHKLQKARELLINDKKMNITDVANSLGYYNLPYFSMLFKEKYGVTPVKFRKEHAG</sequence>
<accession>A0A329LRG2</accession>
<keyword evidence="4" id="KW-1133">Transmembrane helix</keyword>
<proteinExistence type="predicted"/>
<keyword evidence="2" id="KW-0238">DNA-binding</keyword>
<dbReference type="PANTHER" id="PTHR43280:SF2">
    <property type="entry name" value="HTH-TYPE TRANSCRIPTIONAL REGULATOR EXSA"/>
    <property type="match status" value="1"/>
</dbReference>
<feature type="domain" description="HTH araC/xylS-type" evidence="5">
    <location>
        <begin position="673"/>
        <end position="772"/>
    </location>
</feature>
<keyword evidence="4" id="KW-0472">Membrane</keyword>
<name>A0A329LRG2_9BACL</name>
<dbReference type="AlphaFoldDB" id="A0A329LRG2"/>
<dbReference type="PROSITE" id="PS01124">
    <property type="entry name" value="HTH_ARAC_FAMILY_2"/>
    <property type="match status" value="1"/>
</dbReference>
<organism evidence="6 7">
    <name type="scientific">Paenibacillus contaminans</name>
    <dbReference type="NCBI Taxonomy" id="450362"/>
    <lineage>
        <taxon>Bacteria</taxon>
        <taxon>Bacillati</taxon>
        <taxon>Bacillota</taxon>
        <taxon>Bacilli</taxon>
        <taxon>Bacillales</taxon>
        <taxon>Paenibacillaceae</taxon>
        <taxon>Paenibacillus</taxon>
    </lineage>
</organism>
<evidence type="ECO:0000256" key="4">
    <source>
        <dbReference type="SAM" id="Phobius"/>
    </source>
</evidence>
<dbReference type="EMBL" id="QMFB01000047">
    <property type="protein sequence ID" value="RAV09736.1"/>
    <property type="molecule type" value="Genomic_DNA"/>
</dbReference>
<feature type="transmembrane region" description="Helical" evidence="4">
    <location>
        <begin position="21"/>
        <end position="44"/>
    </location>
</feature>
<dbReference type="Pfam" id="PF12833">
    <property type="entry name" value="HTH_18"/>
    <property type="match status" value="1"/>
</dbReference>